<keyword evidence="3" id="KW-1185">Reference proteome</keyword>
<dbReference type="RefSeq" id="WP_069189173.1">
    <property type="nucleotide sequence ID" value="NZ_FLYE01000034.1"/>
</dbReference>
<dbReference type="InterPro" id="IPR036873">
    <property type="entry name" value="Rhodanese-like_dom_sf"/>
</dbReference>
<reference evidence="2 3" key="1">
    <citation type="submission" date="2016-07" db="EMBL/GenBank/DDBJ databases">
        <authorList>
            <person name="Lefevre C.T."/>
        </authorList>
    </citation>
    <scope>NUCLEOTIDE SEQUENCE [LARGE SCALE GENOMIC DNA]</scope>
    <source>
        <strain evidence="2">PR1</strain>
    </source>
</reference>
<dbReference type="AlphaFoldDB" id="A0A1C3RIM9"/>
<dbReference type="OrthoDB" id="9815890at2"/>
<sequence length="140" mass="15530">MSEEYAGDISPKEAWKILQNSPEAILIDVRTEAEWAWVGQVDLSSLKKEHLLVEWNRFPGGVSNENFVEDVAKLVANKEAELLMLCRSGVRSKYAAIALTAAGFKTAYNIAGGFEGDPNEERHRGQVNGWKVANLPWVQG</sequence>
<proteinExistence type="predicted"/>
<dbReference type="PANTHER" id="PTHR47377:SF1">
    <property type="entry name" value="RHODANESE-LIKE DOMAIN-CONTAINING PROTEIN 4, CHLOROPLASTIC"/>
    <property type="match status" value="1"/>
</dbReference>
<organism evidence="2 3">
    <name type="scientific">Candidatus Terasakiella magnetica</name>
    <dbReference type="NCBI Taxonomy" id="1867952"/>
    <lineage>
        <taxon>Bacteria</taxon>
        <taxon>Pseudomonadati</taxon>
        <taxon>Pseudomonadota</taxon>
        <taxon>Alphaproteobacteria</taxon>
        <taxon>Rhodospirillales</taxon>
        <taxon>Terasakiellaceae</taxon>
        <taxon>Terasakiella</taxon>
    </lineage>
</organism>
<dbReference type="Gene3D" id="3.40.250.10">
    <property type="entry name" value="Rhodanese-like domain"/>
    <property type="match status" value="1"/>
</dbReference>
<accession>A0A1C3RIM9</accession>
<dbReference type="PANTHER" id="PTHR47377">
    <property type="entry name" value="RHODANESE-LIKE DOMAIN-CONTAINING PROTEIN 4, CHLOROPLASTIC"/>
    <property type="match status" value="1"/>
</dbReference>
<dbReference type="InterPro" id="IPR044240">
    <property type="entry name" value="STR4-like"/>
</dbReference>
<evidence type="ECO:0000313" key="2">
    <source>
        <dbReference type="EMBL" id="SCA57122.1"/>
    </source>
</evidence>
<name>A0A1C3RIM9_9PROT</name>
<dbReference type="InterPro" id="IPR001763">
    <property type="entry name" value="Rhodanese-like_dom"/>
</dbReference>
<dbReference type="STRING" id="1867952.MTBPR1_40145"/>
<dbReference type="Pfam" id="PF00581">
    <property type="entry name" value="Rhodanese"/>
    <property type="match status" value="1"/>
</dbReference>
<gene>
    <name evidence="2" type="ORF">MTBPR1_40145</name>
</gene>
<evidence type="ECO:0000313" key="3">
    <source>
        <dbReference type="Proteomes" id="UP000231658"/>
    </source>
</evidence>
<dbReference type="SUPFAM" id="SSF52821">
    <property type="entry name" value="Rhodanese/Cell cycle control phosphatase"/>
    <property type="match status" value="1"/>
</dbReference>
<dbReference type="Proteomes" id="UP000231658">
    <property type="component" value="Unassembled WGS sequence"/>
</dbReference>
<dbReference type="EMBL" id="FLYE01000034">
    <property type="protein sequence ID" value="SCA57122.1"/>
    <property type="molecule type" value="Genomic_DNA"/>
</dbReference>
<protein>
    <submittedName>
        <fullName evidence="2">Rhodanese domain protein</fullName>
    </submittedName>
</protein>
<dbReference type="SMART" id="SM00450">
    <property type="entry name" value="RHOD"/>
    <property type="match status" value="1"/>
</dbReference>
<evidence type="ECO:0000259" key="1">
    <source>
        <dbReference type="PROSITE" id="PS50206"/>
    </source>
</evidence>
<dbReference type="PROSITE" id="PS50206">
    <property type="entry name" value="RHODANESE_3"/>
    <property type="match status" value="1"/>
</dbReference>
<feature type="domain" description="Rhodanese" evidence="1">
    <location>
        <begin position="20"/>
        <end position="121"/>
    </location>
</feature>